<name>A0A5B0SIG8_PUCGR</name>
<sequence length="101" mass="11112">MLGQASDKLLSASIADLTAQLDGAQDENKKPGGINLNLSKLPLGGGSSDIQHNLDTMDEKKHAFDLDGRINQLAPAKLQAKIWDLFKVRDNLMQREYVCFT</sequence>
<gene>
    <name evidence="1" type="ORF">PGTUg99_021071</name>
</gene>
<evidence type="ECO:0000313" key="2">
    <source>
        <dbReference type="Proteomes" id="UP000325313"/>
    </source>
</evidence>
<reference evidence="1 2" key="1">
    <citation type="submission" date="2019-05" db="EMBL/GenBank/DDBJ databases">
        <title>Emergence of the Ug99 lineage of the wheat stem rust pathogen through somatic hybridization.</title>
        <authorList>
            <person name="Li F."/>
            <person name="Upadhyaya N.M."/>
            <person name="Sperschneider J."/>
            <person name="Matny O."/>
            <person name="Nguyen-Phuc H."/>
            <person name="Mago R."/>
            <person name="Raley C."/>
            <person name="Miller M.E."/>
            <person name="Silverstein K.A.T."/>
            <person name="Henningsen E."/>
            <person name="Hirsch C.D."/>
            <person name="Visser B."/>
            <person name="Pretorius Z.A."/>
            <person name="Steffenson B.J."/>
            <person name="Schwessinger B."/>
            <person name="Dodds P.N."/>
            <person name="Figueroa M."/>
        </authorList>
    </citation>
    <scope>NUCLEOTIDE SEQUENCE [LARGE SCALE GENOMIC DNA]</scope>
    <source>
        <strain evidence="1 2">Ug99</strain>
    </source>
</reference>
<evidence type="ECO:0000313" key="1">
    <source>
        <dbReference type="EMBL" id="KAA1137657.1"/>
    </source>
</evidence>
<organism evidence="1 2">
    <name type="scientific">Puccinia graminis f. sp. tritici</name>
    <dbReference type="NCBI Taxonomy" id="56615"/>
    <lineage>
        <taxon>Eukaryota</taxon>
        <taxon>Fungi</taxon>
        <taxon>Dikarya</taxon>
        <taxon>Basidiomycota</taxon>
        <taxon>Pucciniomycotina</taxon>
        <taxon>Pucciniomycetes</taxon>
        <taxon>Pucciniales</taxon>
        <taxon>Pucciniaceae</taxon>
        <taxon>Puccinia</taxon>
    </lineage>
</organism>
<comment type="caution">
    <text evidence="1">The sequence shown here is derived from an EMBL/GenBank/DDBJ whole genome shotgun (WGS) entry which is preliminary data.</text>
</comment>
<accession>A0A5B0SIG8</accession>
<proteinExistence type="predicted"/>
<dbReference type="AlphaFoldDB" id="A0A5B0SIG8"/>
<dbReference type="Proteomes" id="UP000325313">
    <property type="component" value="Unassembled WGS sequence"/>
</dbReference>
<dbReference type="EMBL" id="VDEP01000006">
    <property type="protein sequence ID" value="KAA1137657.1"/>
    <property type="molecule type" value="Genomic_DNA"/>
</dbReference>
<protein>
    <submittedName>
        <fullName evidence="1">Uncharacterized protein</fullName>
    </submittedName>
</protein>